<dbReference type="AlphaFoldDB" id="A0A1W0D2Q2"/>
<evidence type="ECO:0000313" key="1">
    <source>
        <dbReference type="EMBL" id="OQS41305.1"/>
    </source>
</evidence>
<accession>A0A1W0D2Q2</accession>
<proteinExistence type="predicted"/>
<dbReference type="Proteomes" id="UP000192721">
    <property type="component" value="Unassembled WGS sequence"/>
</dbReference>
<name>A0A1W0D2Q2_9NEIS</name>
<sequence>MLMYRMYIPLLQLFSPGLALARRIVNILLSATRPAHTLATIAIGQMYRVGSSSLLRRGK</sequence>
<comment type="caution">
    <text evidence="1">The sequence shown here is derived from an EMBL/GenBank/DDBJ whole genome shotgun (WGS) entry which is preliminary data.</text>
</comment>
<reference evidence="1 2" key="1">
    <citation type="submission" date="2017-02" db="EMBL/GenBank/DDBJ databases">
        <title>Chromobacterium haemolyticum H5244.</title>
        <authorList>
            <person name="Gulvik C.A."/>
        </authorList>
    </citation>
    <scope>NUCLEOTIDE SEQUENCE [LARGE SCALE GENOMIC DNA]</scope>
    <source>
        <strain evidence="1 2">H5244</strain>
    </source>
</reference>
<gene>
    <name evidence="1" type="ORF">B0T45_08425</name>
</gene>
<protein>
    <submittedName>
        <fullName evidence="1">Uncharacterized protein</fullName>
    </submittedName>
</protein>
<organism evidence="1 2">
    <name type="scientific">Chromobacterium haemolyticum</name>
    <dbReference type="NCBI Taxonomy" id="394935"/>
    <lineage>
        <taxon>Bacteria</taxon>
        <taxon>Pseudomonadati</taxon>
        <taxon>Pseudomonadota</taxon>
        <taxon>Betaproteobacteria</taxon>
        <taxon>Neisseriales</taxon>
        <taxon>Chromobacteriaceae</taxon>
        <taxon>Chromobacterium</taxon>
    </lineage>
</organism>
<evidence type="ECO:0000313" key="2">
    <source>
        <dbReference type="Proteomes" id="UP000192721"/>
    </source>
</evidence>
<dbReference type="EMBL" id="MUKV01000008">
    <property type="protein sequence ID" value="OQS41305.1"/>
    <property type="molecule type" value="Genomic_DNA"/>
</dbReference>